<reference evidence="1 2" key="1">
    <citation type="submission" date="2024-02" db="EMBL/GenBank/DDBJ databases">
        <title>complete genome of Flavobacterium ginsenosidimutans Str. YTB16.</title>
        <authorList>
            <person name="Wang Q."/>
        </authorList>
    </citation>
    <scope>NUCLEOTIDE SEQUENCE [LARGE SCALE GENOMIC DNA]</scope>
    <source>
        <strain evidence="1 2">YTB16</strain>
    </source>
</reference>
<organism evidence="1 2">
    <name type="scientific">Flavobacterium ginsenosidimutans</name>
    <dbReference type="NCBI Taxonomy" id="687844"/>
    <lineage>
        <taxon>Bacteria</taxon>
        <taxon>Pseudomonadati</taxon>
        <taxon>Bacteroidota</taxon>
        <taxon>Flavobacteriia</taxon>
        <taxon>Flavobacteriales</taxon>
        <taxon>Flavobacteriaceae</taxon>
        <taxon>Flavobacterium</taxon>
    </lineage>
</organism>
<gene>
    <name evidence="1" type="ORF">V6624_03210</name>
</gene>
<sequence>MKFEEIWTVELKNGVFGGITPTVDPFDKTKFYVSDGWGSSYPSMKLRQISFNDGKETNATPIKNSVRCLYFNSNKKDVFAVSDNKIFQINREDFSIIKKFEKGIQKYADYISSNDKDILLLMNFNSDFLSIYNYIEEKGIKKKLKTCGGIFKENETSFLIFCPKIGSVQQYDLTTNKTKEVLKTPIFCKAFKSESDQLYLHLGKIIEATANTHERIIPINQIEIYSQTDFSKKMTIEFDFSFDRFIVSQNEEKLYLVKDNQIWIYSLSTKKIINQIILNEKIRVAQIFDEQQLFLSYEYDKPNVLNCWKF</sequence>
<accession>A0ABZ2QEJ6</accession>
<dbReference type="SUPFAM" id="SSF50969">
    <property type="entry name" value="YVTN repeat-like/Quinoprotein amine dehydrogenase"/>
    <property type="match status" value="1"/>
</dbReference>
<dbReference type="EMBL" id="CP147988">
    <property type="protein sequence ID" value="WXK50648.1"/>
    <property type="molecule type" value="Genomic_DNA"/>
</dbReference>
<dbReference type="Proteomes" id="UP001447857">
    <property type="component" value="Chromosome"/>
</dbReference>
<evidence type="ECO:0000313" key="1">
    <source>
        <dbReference type="EMBL" id="WXK50648.1"/>
    </source>
</evidence>
<name>A0ABZ2QEJ6_9FLAO</name>
<protein>
    <submittedName>
        <fullName evidence="1">Uncharacterized protein</fullName>
    </submittedName>
</protein>
<proteinExistence type="predicted"/>
<dbReference type="InterPro" id="IPR011044">
    <property type="entry name" value="Quino_amine_DH_bsu"/>
</dbReference>
<dbReference type="RefSeq" id="WP_338840827.1">
    <property type="nucleotide sequence ID" value="NZ_CP147988.1"/>
</dbReference>
<evidence type="ECO:0000313" key="2">
    <source>
        <dbReference type="Proteomes" id="UP001447857"/>
    </source>
</evidence>
<keyword evidence="2" id="KW-1185">Reference proteome</keyword>